<protein>
    <submittedName>
        <fullName evidence="2">CLCA_X family protein</fullName>
    </submittedName>
</protein>
<proteinExistence type="predicted"/>
<keyword evidence="3" id="KW-1185">Reference proteome</keyword>
<organism evidence="2 3">
    <name type="scientific">Pseudoalteromonas neustonica</name>
    <dbReference type="NCBI Taxonomy" id="1840331"/>
    <lineage>
        <taxon>Bacteria</taxon>
        <taxon>Pseudomonadati</taxon>
        <taxon>Pseudomonadota</taxon>
        <taxon>Gammaproteobacteria</taxon>
        <taxon>Alteromonadales</taxon>
        <taxon>Pseudoalteromonadaceae</taxon>
        <taxon>Pseudoalteromonas</taxon>
    </lineage>
</organism>
<sequence length="258" mass="29769">MTYTNRLKAGFFRQGPDYRFEDQVDFNEIRDTFGFKTMVVGKWVTKEERLVSANLIYDALADLAQILQIPPTAIGLRGNLNFAFGHGGQQNVQAHYNSNTRTLALAKNAGGALAHEWFHAFDHHITKHLFPLHSSRHFASKLWLEHSVDQSHPINLILSEFYKEVFLDNQGKNANQYVHQCMVFDKQHQQFYMSMPEELAARCFEACISHQKNIVNHFLVSGITNSTLIYPDQKMCNDCIEPLSSYFFQLGQRLFQHP</sequence>
<dbReference type="NCBIfam" id="NF041907">
    <property type="entry name" value="CLCA_X"/>
    <property type="match status" value="1"/>
</dbReference>
<evidence type="ECO:0000259" key="1">
    <source>
        <dbReference type="Pfam" id="PF18796"/>
    </source>
</evidence>
<comment type="caution">
    <text evidence="2">The sequence shown here is derived from an EMBL/GenBank/DDBJ whole genome shotgun (WGS) entry which is preliminary data.</text>
</comment>
<dbReference type="InterPro" id="IPR041047">
    <property type="entry name" value="LPD1"/>
</dbReference>
<dbReference type="RefSeq" id="WP_342884152.1">
    <property type="nucleotide sequence ID" value="NZ_JBBMQU010000026.1"/>
</dbReference>
<accession>A0ABU9U4C9</accession>
<name>A0ABU9U4C9_9GAMM</name>
<dbReference type="Pfam" id="PF18796">
    <property type="entry name" value="LPD1"/>
    <property type="match status" value="1"/>
</dbReference>
<feature type="domain" description="Large polyvalent protein-associated" evidence="1">
    <location>
        <begin position="185"/>
        <end position="253"/>
    </location>
</feature>
<dbReference type="EMBL" id="JBBMQU010000026">
    <property type="protein sequence ID" value="MEM5551891.1"/>
    <property type="molecule type" value="Genomic_DNA"/>
</dbReference>
<evidence type="ECO:0000313" key="2">
    <source>
        <dbReference type="EMBL" id="MEM5551891.1"/>
    </source>
</evidence>
<evidence type="ECO:0000313" key="3">
    <source>
        <dbReference type="Proteomes" id="UP001388366"/>
    </source>
</evidence>
<reference evidence="2 3" key="1">
    <citation type="submission" date="2024-03" db="EMBL/GenBank/DDBJ databases">
        <title>Community enrichment and isolation of bacterial strains for fucoidan degradation.</title>
        <authorList>
            <person name="Sichert A."/>
        </authorList>
    </citation>
    <scope>NUCLEOTIDE SEQUENCE [LARGE SCALE GENOMIC DNA]</scope>
    <source>
        <strain evidence="2 3">AS81</strain>
    </source>
</reference>
<gene>
    <name evidence="2" type="ORF">WNY63_14250</name>
</gene>
<dbReference type="Proteomes" id="UP001388366">
    <property type="component" value="Unassembled WGS sequence"/>
</dbReference>